<keyword evidence="16" id="KW-1185">Reference proteome</keyword>
<accession>A0A6A4X6Y6</accession>
<evidence type="ECO:0000313" key="15">
    <source>
        <dbReference type="EMBL" id="KAF0311774.1"/>
    </source>
</evidence>
<dbReference type="SUPFAM" id="SSF90123">
    <property type="entry name" value="ABC transporter transmembrane region"/>
    <property type="match status" value="2"/>
</dbReference>
<feature type="transmembrane region" description="Helical" evidence="12">
    <location>
        <begin position="345"/>
        <end position="368"/>
    </location>
</feature>
<dbReference type="Gene3D" id="1.20.1560.10">
    <property type="entry name" value="ABC transporter type 1, transmembrane domain"/>
    <property type="match status" value="2"/>
</dbReference>
<sequence>MEDAISRGSCDDVYQPCEMSYKPGLGYSRYSAALRQLIPVRKTKVEKAAMPVDKVGMLSFTTFSWMTSIMWKAYRKGLKVDDLPRISPLESCEYNARRLEFMWTDEVKRHGLKHASFRRAVWRFIRTRIFVGMSVFVMCLIMGLLGPTVFMRRLLEFAQDEDAPLEEGIWWTVGLIACEVLRVLFFTALWGINYRTGIRLRSACLTVLYRKLMKLPSLGDKSVGQVVNLFANDAQRIFDLCVFGPLIIGGPVIALGGVIYIGLVLGPYALFGMIAFILFYPLQFMLSRITGYLRRRTIVVTDRRVQLMHEILAAIKLIKQYAWEATFVKRITAARSSERSLLQRAAYVQSVSIALAPTVPVISAIITFLCHVGAGYNLTAAQAFAYLALMPIIEISQHCIAYGAPVLAEGLVVLSPMKSILLMEEQQPYVEVPSDVNQAVVLQSATLAWDAVGGDNDSAGAAAKNKDANGDGRGAETEALRPALAIPSRDALIDIDLVVPKGTLVGICGPVGAGKSSLLSAVLGLMRLRSGQVALDGSCAYVGQQPWILNATLKENIRFGHSFDAKRYFTALRACSLHKDVTTLPGGDETEIGERGINLSGGQKQRVALARALYADREIYLLDDPLAAVDSHVGKHIFQEYIKTALKDKTVLFVTHQLQYLSQCDTVCLLKEGRVVESGTHAKLMSDAAEYAALISTYVEEEEQDEAQDGQTDTEVLLEVAQSRSGLGLTEEAVRRASSEVARRRSSHSAEGAHTVKGDATSAGAQLTNAETLEKGAISGRTYKAYIQAGGGFLMASLVMVVFIVNVASAAFSSWWLSHWLEQGSGNTTIEVGNQTMVSDRITDHPRLDFYQLVYGLSVVTILATSLIRGFFFMRVTLAASSRLHDRLFHRVLRAPMALFDTTPVGRLLNLFSRDLDEIDVRLPFTTETFLQNSLMILTSLFFVAMVFPWFLVPLAVIAAVFLFVRAVFSVGVRDLKRLENVTRAPTYSHVITTVNGLATIHAFGKEREFINRFMGQFDDNSSAFYLFNCSMRWVAIRLDSLTVTITALTSVFVLASHGVVPAAFAGLAMAYAAQLSGLFQFTVRLSSETEARFTSVERIDAYTACMAQEAPAVVPSNRPAADWPQAGRVSFSRVCLRYRPELPQVLKNVTFDVHAQEKIGIVGRTGSGIVGRTGSGKSSIGVALFRLVEPEAGRVLVDGVDVSTVGLADLRSRLSIIPQDPVLFLGTVRYNLDPFDHYSDAQVWQALERTHMKQKVAALELQLQAPVLENGENFSVGERQLICMARALLRHSKILLMDEATASIDTETDSLIQTTIREAFSSCTVLTIAHRLNTVLASSRVLVLDAGQVVEFGKPSVLLAHPNSMFAAMVAAANAATGSTGNSQLPAQATDGAPAAPASNGTAGDK</sequence>
<dbReference type="InterPro" id="IPR050173">
    <property type="entry name" value="ABC_transporter_C-like"/>
</dbReference>
<comment type="caution">
    <text evidence="15">The sequence shown here is derived from an EMBL/GenBank/DDBJ whole genome shotgun (WGS) entry which is preliminary data.</text>
</comment>
<dbReference type="InterPro" id="IPR036640">
    <property type="entry name" value="ABC1_TM_sf"/>
</dbReference>
<dbReference type="CDD" id="cd18592">
    <property type="entry name" value="ABC_6TM_MRP5_8_9_D1"/>
    <property type="match status" value="1"/>
</dbReference>
<reference evidence="15 16" key="1">
    <citation type="submission" date="2019-07" db="EMBL/GenBank/DDBJ databases">
        <title>Draft genome assembly of a fouling barnacle, Amphibalanus amphitrite (Darwin, 1854): The first reference genome for Thecostraca.</title>
        <authorList>
            <person name="Kim W."/>
        </authorList>
    </citation>
    <scope>NUCLEOTIDE SEQUENCE [LARGE SCALE GENOMIC DNA]</scope>
    <source>
        <strain evidence="15">SNU_AA5</strain>
        <tissue evidence="15">Soma without cirri and trophi</tissue>
    </source>
</reference>
<evidence type="ECO:0000256" key="6">
    <source>
        <dbReference type="ARBA" id="ARBA00022741"/>
    </source>
</evidence>
<feature type="region of interest" description="Disordered" evidence="11">
    <location>
        <begin position="1381"/>
        <end position="1407"/>
    </location>
</feature>
<feature type="transmembrane region" description="Helical" evidence="12">
    <location>
        <begin position="941"/>
        <end position="965"/>
    </location>
</feature>
<dbReference type="PROSITE" id="PS00211">
    <property type="entry name" value="ABC_TRANSPORTER_1"/>
    <property type="match status" value="2"/>
</dbReference>
<dbReference type="FunFam" id="3.40.50.300:FF:000163">
    <property type="entry name" value="Multidrug resistance-associated protein member 4"/>
    <property type="match status" value="1"/>
</dbReference>
<dbReference type="EMBL" id="VIIS01000218">
    <property type="protein sequence ID" value="KAF0311774.1"/>
    <property type="molecule type" value="Genomic_DNA"/>
</dbReference>
<protein>
    <submittedName>
        <fullName evidence="15">Multidrug resistance-associated protein 5</fullName>
    </submittedName>
</protein>
<dbReference type="GO" id="GO:0140359">
    <property type="term" value="F:ABC-type transporter activity"/>
    <property type="evidence" value="ECO:0007669"/>
    <property type="project" value="InterPro"/>
</dbReference>
<dbReference type="InterPro" id="IPR017871">
    <property type="entry name" value="ABC_transporter-like_CS"/>
</dbReference>
<evidence type="ECO:0000256" key="11">
    <source>
        <dbReference type="SAM" id="MobiDB-lite"/>
    </source>
</evidence>
<keyword evidence="6" id="KW-0547">Nucleotide-binding</keyword>
<keyword evidence="10" id="KW-0325">Glycoprotein</keyword>
<feature type="domain" description="ABC transporter" evidence="13">
    <location>
        <begin position="475"/>
        <end position="697"/>
    </location>
</feature>
<dbReference type="CDD" id="cd18599">
    <property type="entry name" value="ABC_6TM_MRP5_8_9_D2"/>
    <property type="match status" value="1"/>
</dbReference>
<comment type="similarity">
    <text evidence="2">Belongs to the ABC transporter superfamily. ABCC family. Conjugate transporter (TC 3.A.1.208) subfamily.</text>
</comment>
<feature type="transmembrane region" description="Helical" evidence="12">
    <location>
        <begin position="1063"/>
        <end position="1084"/>
    </location>
</feature>
<dbReference type="InterPro" id="IPR003593">
    <property type="entry name" value="AAA+_ATPase"/>
</dbReference>
<dbReference type="Pfam" id="PF00664">
    <property type="entry name" value="ABC_membrane"/>
    <property type="match status" value="2"/>
</dbReference>
<dbReference type="CDD" id="cd03244">
    <property type="entry name" value="ABCC_MRP_domain2"/>
    <property type="match status" value="1"/>
</dbReference>
<keyword evidence="3" id="KW-0813">Transport</keyword>
<dbReference type="OrthoDB" id="6500128at2759"/>
<feature type="transmembrane region" description="Helical" evidence="12">
    <location>
        <begin position="853"/>
        <end position="874"/>
    </location>
</feature>
<feature type="domain" description="ABC transporter" evidence="13">
    <location>
        <begin position="1130"/>
        <end position="1372"/>
    </location>
</feature>
<dbReference type="GO" id="GO:0005524">
    <property type="term" value="F:ATP binding"/>
    <property type="evidence" value="ECO:0007669"/>
    <property type="project" value="UniProtKB-KW"/>
</dbReference>
<dbReference type="PANTHER" id="PTHR24223">
    <property type="entry name" value="ATP-BINDING CASSETTE SUB-FAMILY C"/>
    <property type="match status" value="1"/>
</dbReference>
<dbReference type="Proteomes" id="UP000440578">
    <property type="component" value="Unassembled WGS sequence"/>
</dbReference>
<keyword evidence="5" id="KW-0677">Repeat</keyword>
<feature type="transmembrane region" description="Helical" evidence="12">
    <location>
        <begin position="268"/>
        <end position="286"/>
    </location>
</feature>
<feature type="transmembrane region" description="Helical" evidence="12">
    <location>
        <begin position="169"/>
        <end position="192"/>
    </location>
</feature>
<keyword evidence="8 12" id="KW-1133">Transmembrane helix</keyword>
<keyword evidence="9 12" id="KW-0472">Membrane</keyword>
<dbReference type="PROSITE" id="PS50929">
    <property type="entry name" value="ABC_TM1F"/>
    <property type="match status" value="2"/>
</dbReference>
<dbReference type="InterPro" id="IPR003439">
    <property type="entry name" value="ABC_transporter-like_ATP-bd"/>
</dbReference>
<dbReference type="InterPro" id="IPR011527">
    <property type="entry name" value="ABC1_TM_dom"/>
</dbReference>
<dbReference type="GO" id="GO:0016020">
    <property type="term" value="C:membrane"/>
    <property type="evidence" value="ECO:0007669"/>
    <property type="project" value="InterPro"/>
</dbReference>
<proteinExistence type="inferred from homology"/>
<evidence type="ECO:0000256" key="3">
    <source>
        <dbReference type="ARBA" id="ARBA00022448"/>
    </source>
</evidence>
<dbReference type="CDD" id="cd03250">
    <property type="entry name" value="ABCC_MRP_domain1"/>
    <property type="match status" value="1"/>
</dbReference>
<feature type="transmembrane region" description="Helical" evidence="12">
    <location>
        <begin position="240"/>
        <end position="262"/>
    </location>
</feature>
<dbReference type="SMART" id="SM00382">
    <property type="entry name" value="AAA"/>
    <property type="match status" value="2"/>
</dbReference>
<name>A0A6A4X6Y6_AMPAM</name>
<evidence type="ECO:0000256" key="4">
    <source>
        <dbReference type="ARBA" id="ARBA00022692"/>
    </source>
</evidence>
<feature type="transmembrane region" description="Helical" evidence="12">
    <location>
        <begin position="793"/>
        <end position="817"/>
    </location>
</feature>
<dbReference type="GO" id="GO:0012505">
    <property type="term" value="C:endomembrane system"/>
    <property type="evidence" value="ECO:0007669"/>
    <property type="project" value="UniProtKB-SubCell"/>
</dbReference>
<evidence type="ECO:0000256" key="9">
    <source>
        <dbReference type="ARBA" id="ARBA00023136"/>
    </source>
</evidence>
<dbReference type="Pfam" id="PF00005">
    <property type="entry name" value="ABC_tran"/>
    <property type="match status" value="2"/>
</dbReference>
<dbReference type="FunFam" id="1.20.1560.10:FF:000015">
    <property type="entry name" value="multidrug resistance-associated protein 5 isoform X1"/>
    <property type="match status" value="1"/>
</dbReference>
<evidence type="ECO:0000256" key="7">
    <source>
        <dbReference type="ARBA" id="ARBA00022840"/>
    </source>
</evidence>
<organism evidence="15 16">
    <name type="scientific">Amphibalanus amphitrite</name>
    <name type="common">Striped barnacle</name>
    <name type="synonym">Balanus amphitrite</name>
    <dbReference type="NCBI Taxonomy" id="1232801"/>
    <lineage>
        <taxon>Eukaryota</taxon>
        <taxon>Metazoa</taxon>
        <taxon>Ecdysozoa</taxon>
        <taxon>Arthropoda</taxon>
        <taxon>Crustacea</taxon>
        <taxon>Multicrustacea</taxon>
        <taxon>Cirripedia</taxon>
        <taxon>Thoracica</taxon>
        <taxon>Thoracicalcarea</taxon>
        <taxon>Balanomorpha</taxon>
        <taxon>Balanoidea</taxon>
        <taxon>Balanidae</taxon>
        <taxon>Amphibalaninae</taxon>
        <taxon>Amphibalanus</taxon>
    </lineage>
</organism>
<feature type="domain" description="ABC transmembrane type-1" evidence="14">
    <location>
        <begin position="798"/>
        <end position="1092"/>
    </location>
</feature>
<dbReference type="FunFam" id="1.20.1560.10:FF:000012">
    <property type="entry name" value="ATP binding cassette subfamily C member 5"/>
    <property type="match status" value="1"/>
</dbReference>
<feature type="compositionally biased region" description="Low complexity" evidence="11">
    <location>
        <begin position="1387"/>
        <end position="1399"/>
    </location>
</feature>
<evidence type="ECO:0000256" key="8">
    <source>
        <dbReference type="ARBA" id="ARBA00022989"/>
    </source>
</evidence>
<evidence type="ECO:0000256" key="10">
    <source>
        <dbReference type="ARBA" id="ARBA00023180"/>
    </source>
</evidence>
<dbReference type="FunFam" id="3.40.50.300:FF:000997">
    <property type="entry name" value="Multidrug resistance-associated protein 1"/>
    <property type="match status" value="1"/>
</dbReference>
<evidence type="ECO:0000259" key="14">
    <source>
        <dbReference type="PROSITE" id="PS50929"/>
    </source>
</evidence>
<feature type="region of interest" description="Disordered" evidence="11">
    <location>
        <begin position="738"/>
        <end position="763"/>
    </location>
</feature>
<evidence type="ECO:0000259" key="13">
    <source>
        <dbReference type="PROSITE" id="PS50893"/>
    </source>
</evidence>
<gene>
    <name evidence="15" type="primary">ABCC5</name>
    <name evidence="15" type="ORF">FJT64_017477</name>
</gene>
<dbReference type="InterPro" id="IPR027417">
    <property type="entry name" value="P-loop_NTPase"/>
</dbReference>
<feature type="domain" description="ABC transmembrane type-1" evidence="14">
    <location>
        <begin position="131"/>
        <end position="393"/>
    </location>
</feature>
<keyword evidence="7" id="KW-0067">ATP-binding</keyword>
<evidence type="ECO:0000256" key="5">
    <source>
        <dbReference type="ARBA" id="ARBA00022737"/>
    </source>
</evidence>
<dbReference type="PROSITE" id="PS50893">
    <property type="entry name" value="ABC_TRANSPORTER_2"/>
    <property type="match status" value="2"/>
</dbReference>
<comment type="subcellular location">
    <subcellularLocation>
        <location evidence="1">Endomembrane system</location>
        <topology evidence="1">Multi-pass membrane protein</topology>
    </subcellularLocation>
</comment>
<keyword evidence="4 12" id="KW-0812">Transmembrane</keyword>
<feature type="transmembrane region" description="Helical" evidence="12">
    <location>
        <begin position="129"/>
        <end position="149"/>
    </location>
</feature>
<dbReference type="Gene3D" id="3.40.50.300">
    <property type="entry name" value="P-loop containing nucleotide triphosphate hydrolases"/>
    <property type="match status" value="2"/>
</dbReference>
<evidence type="ECO:0000313" key="16">
    <source>
        <dbReference type="Proteomes" id="UP000440578"/>
    </source>
</evidence>
<evidence type="ECO:0000256" key="1">
    <source>
        <dbReference type="ARBA" id="ARBA00004127"/>
    </source>
</evidence>
<evidence type="ECO:0000256" key="2">
    <source>
        <dbReference type="ARBA" id="ARBA00009726"/>
    </source>
</evidence>
<dbReference type="SUPFAM" id="SSF52540">
    <property type="entry name" value="P-loop containing nucleoside triphosphate hydrolases"/>
    <property type="match status" value="2"/>
</dbReference>
<dbReference type="PANTHER" id="PTHR24223:SF447">
    <property type="entry name" value="MULTIDRUG RESISTANCE-ASSOCIATED PROTEIN 5"/>
    <property type="match status" value="1"/>
</dbReference>
<dbReference type="GO" id="GO:0016887">
    <property type="term" value="F:ATP hydrolysis activity"/>
    <property type="evidence" value="ECO:0007669"/>
    <property type="project" value="InterPro"/>
</dbReference>
<evidence type="ECO:0000256" key="12">
    <source>
        <dbReference type="SAM" id="Phobius"/>
    </source>
</evidence>